<organism evidence="1 2">
    <name type="scientific">Haloferax profundi</name>
    <dbReference type="NCBI Taxonomy" id="1544718"/>
    <lineage>
        <taxon>Archaea</taxon>
        <taxon>Methanobacteriati</taxon>
        <taxon>Methanobacteriota</taxon>
        <taxon>Stenosarchaea group</taxon>
        <taxon>Halobacteria</taxon>
        <taxon>Halobacteriales</taxon>
        <taxon>Haloferacaceae</taxon>
        <taxon>Haloferax</taxon>
    </lineage>
</organism>
<dbReference type="InterPro" id="IPR036390">
    <property type="entry name" value="WH_DNA-bd_sf"/>
</dbReference>
<sequence>MRTEATKLETDVLAVLERHGPLHVTDLAARVGTHPVRVEACCSHLVAAGEISTTSCGVYDR</sequence>
<dbReference type="EMBL" id="LOPV01000136">
    <property type="protein sequence ID" value="KTG28408.1"/>
    <property type="molecule type" value="Genomic_DNA"/>
</dbReference>
<protein>
    <submittedName>
        <fullName evidence="1">Uncharacterized protein</fullName>
    </submittedName>
</protein>
<evidence type="ECO:0000313" key="2">
    <source>
        <dbReference type="Proteomes" id="UP000053157"/>
    </source>
</evidence>
<accession>A0A0W1SQ31</accession>
<reference evidence="1 2" key="1">
    <citation type="submission" date="2015-12" db="EMBL/GenBank/DDBJ databases">
        <title>Haloferax profundi sp. nov. isolated from the Discovery deep brine-seawater interface in the Red Sea.</title>
        <authorList>
            <person name="Zhang G."/>
            <person name="Stingl U."/>
            <person name="Rashid M."/>
        </authorList>
    </citation>
    <scope>NUCLEOTIDE SEQUENCE [LARGE SCALE GENOMIC DNA]</scope>
    <source>
        <strain evidence="1 2">SB29</strain>
    </source>
</reference>
<evidence type="ECO:0000313" key="1">
    <source>
        <dbReference type="EMBL" id="KTG28408.1"/>
    </source>
</evidence>
<dbReference type="SUPFAM" id="SSF46785">
    <property type="entry name" value="Winged helix' DNA-binding domain"/>
    <property type="match status" value="1"/>
</dbReference>
<gene>
    <name evidence="1" type="ORF">AUR66_11940</name>
</gene>
<dbReference type="InterPro" id="IPR036388">
    <property type="entry name" value="WH-like_DNA-bd_sf"/>
</dbReference>
<keyword evidence="2" id="KW-1185">Reference proteome</keyword>
<comment type="caution">
    <text evidence="1">The sequence shown here is derived from an EMBL/GenBank/DDBJ whole genome shotgun (WGS) entry which is preliminary data.</text>
</comment>
<dbReference type="RefSeq" id="WP_058571751.1">
    <property type="nucleotide sequence ID" value="NZ_LOPV01000136.1"/>
</dbReference>
<proteinExistence type="predicted"/>
<name>A0A0W1SQ31_9EURY</name>
<dbReference type="Proteomes" id="UP000053157">
    <property type="component" value="Unassembled WGS sequence"/>
</dbReference>
<dbReference type="AlphaFoldDB" id="A0A0W1SQ31"/>
<dbReference type="Gene3D" id="1.10.10.10">
    <property type="entry name" value="Winged helix-like DNA-binding domain superfamily/Winged helix DNA-binding domain"/>
    <property type="match status" value="1"/>
</dbReference>